<dbReference type="EMBL" id="CAKOGP040001814">
    <property type="protein sequence ID" value="CAJ1953033.1"/>
    <property type="molecule type" value="Genomic_DNA"/>
</dbReference>
<feature type="compositionally biased region" description="Polar residues" evidence="1">
    <location>
        <begin position="142"/>
        <end position="153"/>
    </location>
</feature>
<evidence type="ECO:0000313" key="3">
    <source>
        <dbReference type="Proteomes" id="UP001295423"/>
    </source>
</evidence>
<name>A0AAD2FTJ1_9STRA</name>
<evidence type="ECO:0000256" key="1">
    <source>
        <dbReference type="SAM" id="MobiDB-lite"/>
    </source>
</evidence>
<dbReference type="Proteomes" id="UP001295423">
    <property type="component" value="Unassembled WGS sequence"/>
</dbReference>
<sequence length="176" mass="20476">MTRRPRSVSFSETVEKSKSPILDKSSYSDYLDCWYTSRDHKGFKRSVRDLVELLEANPSLENSRTRSTIFRGIERHTITEKVRIREKREISYSIVESLQGRSDFQMAKMLRSQSDDCLLEAHKRALEDEKLYRDAQSKLEASHNNTAKDTASSRTTPRTKPPRTCLPSRTKIVRSF</sequence>
<accession>A0AAD2FTJ1</accession>
<keyword evidence="3" id="KW-1185">Reference proteome</keyword>
<evidence type="ECO:0000313" key="2">
    <source>
        <dbReference type="EMBL" id="CAJ1953033.1"/>
    </source>
</evidence>
<reference evidence="2" key="1">
    <citation type="submission" date="2023-08" db="EMBL/GenBank/DDBJ databases">
        <authorList>
            <person name="Audoor S."/>
            <person name="Bilcke G."/>
        </authorList>
    </citation>
    <scope>NUCLEOTIDE SEQUENCE</scope>
</reference>
<comment type="caution">
    <text evidence="2">The sequence shown here is derived from an EMBL/GenBank/DDBJ whole genome shotgun (WGS) entry which is preliminary data.</text>
</comment>
<organism evidence="2 3">
    <name type="scientific">Cylindrotheca closterium</name>
    <dbReference type="NCBI Taxonomy" id="2856"/>
    <lineage>
        <taxon>Eukaryota</taxon>
        <taxon>Sar</taxon>
        <taxon>Stramenopiles</taxon>
        <taxon>Ochrophyta</taxon>
        <taxon>Bacillariophyta</taxon>
        <taxon>Bacillariophyceae</taxon>
        <taxon>Bacillariophycidae</taxon>
        <taxon>Bacillariales</taxon>
        <taxon>Bacillariaceae</taxon>
        <taxon>Cylindrotheca</taxon>
    </lineage>
</organism>
<dbReference type="AlphaFoldDB" id="A0AAD2FTJ1"/>
<gene>
    <name evidence="2" type="ORF">CYCCA115_LOCUS13839</name>
</gene>
<protein>
    <submittedName>
        <fullName evidence="2">Uncharacterized protein</fullName>
    </submittedName>
</protein>
<feature type="region of interest" description="Disordered" evidence="1">
    <location>
        <begin position="138"/>
        <end position="169"/>
    </location>
</feature>
<proteinExistence type="predicted"/>